<dbReference type="PANTHER" id="PTHR47505">
    <property type="entry name" value="DNA UTILIZATION PROTEIN YHGH"/>
    <property type="match status" value="1"/>
</dbReference>
<dbReference type="CDD" id="cd06223">
    <property type="entry name" value="PRTases_typeI"/>
    <property type="match status" value="1"/>
</dbReference>
<dbReference type="InterPro" id="IPR029057">
    <property type="entry name" value="PRTase-like"/>
</dbReference>
<accession>A0AB33XUU5</accession>
<evidence type="ECO:0000256" key="1">
    <source>
        <dbReference type="ARBA" id="ARBA00008007"/>
    </source>
</evidence>
<dbReference type="SUPFAM" id="SSF53271">
    <property type="entry name" value="PRTase-like"/>
    <property type="match status" value="1"/>
</dbReference>
<evidence type="ECO:0000313" key="2">
    <source>
        <dbReference type="EMBL" id="EKS51086.1"/>
    </source>
</evidence>
<dbReference type="PANTHER" id="PTHR47505:SF1">
    <property type="entry name" value="DNA UTILIZATION PROTEIN YHGH"/>
    <property type="match status" value="1"/>
</dbReference>
<dbReference type="InterPro" id="IPR000836">
    <property type="entry name" value="PRTase_dom"/>
</dbReference>
<name>A0AB33XUU5_LACRH</name>
<dbReference type="Proteomes" id="UP000009352">
    <property type="component" value="Unassembled WGS sequence"/>
</dbReference>
<evidence type="ECO:0000313" key="3">
    <source>
        <dbReference type="Proteomes" id="UP000009352"/>
    </source>
</evidence>
<dbReference type="AlphaFoldDB" id="A0AB33XUU5"/>
<protein>
    <submittedName>
        <fullName evidence="2">ComF operon protein C</fullName>
    </submittedName>
</protein>
<comment type="caution">
    <text evidence="2">The sequence shown here is derived from an EMBL/GenBank/DDBJ whole genome shotgun (WGS) entry which is preliminary data.</text>
</comment>
<reference evidence="2 3" key="1">
    <citation type="journal article" date="2013" name="Genome Announc.">
        <title>Draft Genome Sequence of Staphylococcus simulans UMC-CNS-990, Isolated from a Case of Chronic Bovine Mastitis.</title>
        <authorList>
            <person name="Calcutt M.J."/>
            <person name="Foecking M.F."/>
            <person name="Hsieh H.Y."/>
            <person name="Perry J."/>
            <person name="Stewart G.C."/>
            <person name="Middleton J.R."/>
        </authorList>
    </citation>
    <scope>NUCLEOTIDE SEQUENCE [LARGE SCALE GENOMIC DNA]</scope>
    <source>
        <strain evidence="2 3">LRHMDP3</strain>
    </source>
</reference>
<proteinExistence type="inferred from homology"/>
<comment type="similarity">
    <text evidence="1">Belongs to the ComF/GntX family.</text>
</comment>
<organism evidence="2 3">
    <name type="scientific">Lacticaseibacillus rhamnosus LRHMDP3</name>
    <dbReference type="NCBI Taxonomy" id="1203259"/>
    <lineage>
        <taxon>Bacteria</taxon>
        <taxon>Bacillati</taxon>
        <taxon>Bacillota</taxon>
        <taxon>Bacilli</taxon>
        <taxon>Lactobacillales</taxon>
        <taxon>Lactobacillaceae</taxon>
        <taxon>Lacticaseibacillus</taxon>
    </lineage>
</organism>
<dbReference type="EMBL" id="AMQX01000006">
    <property type="protein sequence ID" value="EKS51086.1"/>
    <property type="molecule type" value="Genomic_DNA"/>
</dbReference>
<dbReference type="InterPro" id="IPR051910">
    <property type="entry name" value="ComF/GntX_DNA_util-trans"/>
</dbReference>
<gene>
    <name evidence="2" type="ORF">LRHMDP3_1469</name>
</gene>
<dbReference type="Gene3D" id="3.40.50.2020">
    <property type="match status" value="1"/>
</dbReference>
<sequence length="223" mass="25320">MRCIGCTRPTDRGLKLTTLFSRGPLLAPRLCHSCLSQFSFITGITCPGCGRMQVAAEPCLDCRKWAKHGPLLNNRALFVYDAKMKAWIYQYKGLGDYRLHVAFQDLIAERLRHAEALVPIPSEAKHYEWRGFDPILGLFGCLPLQNWLQKSATARPQAQKTRRERLKTPQSFRVLVSAKTLNRVRQITLLDDLYTTGRTLYHARDALVAAGFKGTIQAFTLIR</sequence>